<dbReference type="RefSeq" id="WP_203983343.1">
    <property type="nucleotide sequence ID" value="NZ_BOOU01000025.1"/>
</dbReference>
<name>A0A919R409_9ACTN</name>
<dbReference type="Gene3D" id="3.40.50.720">
    <property type="entry name" value="NAD(P)-binding Rossmann-like Domain"/>
    <property type="match status" value="1"/>
</dbReference>
<comment type="caution">
    <text evidence="2">The sequence shown here is derived from an EMBL/GenBank/DDBJ whole genome shotgun (WGS) entry which is preliminary data.</text>
</comment>
<accession>A0A919R409</accession>
<dbReference type="NCBIfam" id="NF004846">
    <property type="entry name" value="PRK06197.1"/>
    <property type="match status" value="1"/>
</dbReference>
<organism evidence="2 3">
    <name type="scientific">Sphaerisporangium rufum</name>
    <dbReference type="NCBI Taxonomy" id="1381558"/>
    <lineage>
        <taxon>Bacteria</taxon>
        <taxon>Bacillati</taxon>
        <taxon>Actinomycetota</taxon>
        <taxon>Actinomycetes</taxon>
        <taxon>Streptosporangiales</taxon>
        <taxon>Streptosporangiaceae</taxon>
        <taxon>Sphaerisporangium</taxon>
    </lineage>
</organism>
<gene>
    <name evidence="2" type="ORF">Sru01_16970</name>
</gene>
<protein>
    <submittedName>
        <fullName evidence="2">Short-chain dehydrogenase/reductase</fullName>
    </submittedName>
</protein>
<proteinExistence type="predicted"/>
<reference evidence="2" key="1">
    <citation type="submission" date="2021-01" db="EMBL/GenBank/DDBJ databases">
        <title>Whole genome shotgun sequence of Sphaerisporangium rufum NBRC 109079.</title>
        <authorList>
            <person name="Komaki H."/>
            <person name="Tamura T."/>
        </authorList>
    </citation>
    <scope>NUCLEOTIDE SEQUENCE</scope>
    <source>
        <strain evidence="2">NBRC 109079</strain>
    </source>
</reference>
<dbReference type="PRINTS" id="PR00081">
    <property type="entry name" value="GDHRDH"/>
</dbReference>
<dbReference type="InterPro" id="IPR002347">
    <property type="entry name" value="SDR_fam"/>
</dbReference>
<dbReference type="GO" id="GO:0016491">
    <property type="term" value="F:oxidoreductase activity"/>
    <property type="evidence" value="ECO:0007669"/>
    <property type="project" value="UniProtKB-KW"/>
</dbReference>
<evidence type="ECO:0000256" key="1">
    <source>
        <dbReference type="ARBA" id="ARBA00023002"/>
    </source>
</evidence>
<keyword evidence="3" id="KW-1185">Reference proteome</keyword>
<keyword evidence="1" id="KW-0560">Oxidoreductase</keyword>
<dbReference type="InterPro" id="IPR036291">
    <property type="entry name" value="NAD(P)-bd_dom_sf"/>
</dbReference>
<evidence type="ECO:0000313" key="3">
    <source>
        <dbReference type="Proteomes" id="UP000655287"/>
    </source>
</evidence>
<dbReference type="Pfam" id="PF00106">
    <property type="entry name" value="adh_short"/>
    <property type="match status" value="1"/>
</dbReference>
<dbReference type="PANTHER" id="PTHR43157:SF31">
    <property type="entry name" value="PHOSPHATIDYLINOSITOL-GLYCAN BIOSYNTHESIS CLASS F PROTEIN"/>
    <property type="match status" value="1"/>
</dbReference>
<evidence type="ECO:0000313" key="2">
    <source>
        <dbReference type="EMBL" id="GII76715.1"/>
    </source>
</evidence>
<dbReference type="Proteomes" id="UP000655287">
    <property type="component" value="Unassembled WGS sequence"/>
</dbReference>
<dbReference type="PANTHER" id="PTHR43157">
    <property type="entry name" value="PHOSPHATIDYLINOSITOL-GLYCAN BIOSYNTHESIS CLASS F PROTEIN-RELATED"/>
    <property type="match status" value="1"/>
</dbReference>
<dbReference type="SUPFAM" id="SSF51735">
    <property type="entry name" value="NAD(P)-binding Rossmann-fold domains"/>
    <property type="match status" value="1"/>
</dbReference>
<dbReference type="EMBL" id="BOOU01000025">
    <property type="protein sequence ID" value="GII76715.1"/>
    <property type="molecule type" value="Genomic_DNA"/>
</dbReference>
<dbReference type="AlphaFoldDB" id="A0A919R409"/>
<dbReference type="CDD" id="cd05327">
    <property type="entry name" value="retinol-DH_like_SDR_c_like"/>
    <property type="match status" value="1"/>
</dbReference>
<sequence length="311" mass="33113">MANWTFDDIPPQTGRIAIVSGANTGIGYETARMLAAKGAQVVLACRNAEKGAAAAQKINVTGPAKPVTVAPLDLADLESVAAFAAAFQADHDRLDLLVNNAGVMVPPLGRTAQGFELQFGTNHLGHFALTGRLLPLLERTPNARVVVVSSSMQKIGRIDFDDLNWEHRRYAAWQAYAQSKLANMSFALELARRLTTAGSEVRATAAHPGWTATDLARTAGGLGRFFTSRLAMTAQEGALTTLRAATDPAAEHGGYWGPGRLFGMNGPPVRVRVPPRAKDPEAARRLWAESERLTGVTFPFSPDSSGTGRAA</sequence>